<dbReference type="InterPro" id="IPR018356">
    <property type="entry name" value="Tscrpt_reg_HTH_DeoR_CS"/>
</dbReference>
<dbReference type="Gene3D" id="1.10.10.10">
    <property type="entry name" value="Winged helix-like DNA-binding domain superfamily/Winged helix DNA-binding domain"/>
    <property type="match status" value="1"/>
</dbReference>
<dbReference type="GO" id="GO:0003677">
    <property type="term" value="F:DNA binding"/>
    <property type="evidence" value="ECO:0007669"/>
    <property type="project" value="UniProtKB-KW"/>
</dbReference>
<dbReference type="PROSITE" id="PS00894">
    <property type="entry name" value="HTH_DEOR_1"/>
    <property type="match status" value="1"/>
</dbReference>
<reference evidence="5 6" key="1">
    <citation type="submission" date="2017-06" db="EMBL/GenBank/DDBJ databases">
        <authorList>
            <consortium name="Pathogen Informatics"/>
        </authorList>
    </citation>
    <scope>NUCLEOTIDE SEQUENCE [LARGE SCALE GENOMIC DNA]</scope>
    <source>
        <strain evidence="5 6">NCTC11291</strain>
    </source>
</reference>
<feature type="domain" description="HTH deoR-type" evidence="4">
    <location>
        <begin position="17"/>
        <end position="72"/>
    </location>
</feature>
<dbReference type="PRINTS" id="PR00037">
    <property type="entry name" value="HTHLACR"/>
</dbReference>
<dbReference type="SUPFAM" id="SSF46785">
    <property type="entry name" value="Winged helix' DNA-binding domain"/>
    <property type="match status" value="1"/>
</dbReference>
<dbReference type="EMBL" id="LT906454">
    <property type="protein sequence ID" value="SNV38927.1"/>
    <property type="molecule type" value="Genomic_DNA"/>
</dbReference>
<name>A0A239WWW8_STRAI</name>
<sequence>MYNNSCKRLQEVFFILKTERKRLILEKIAFEDYVVLEDLVALLETSESTVRRDLDELEAQGKLRRVHGGAEKIHSLQEEPSIRQKSIKNIQKKKALVQKAAELIQDGDVIFLDAGSTTELLIPLLNQEGLTVVTNAIHHAAKLVDKNIKTLIIGGFIKNTTDASVGQIAVEQVKRLNFDKAFLGMNGIDANHITTPEMEEAVVKRTIIASAKKAFILADASKLGQVSFINVAPLNEVDIITNHCDHPLLPIIKEKTGVIEA</sequence>
<dbReference type="Proteomes" id="UP000215144">
    <property type="component" value="Chromosome 1"/>
</dbReference>
<dbReference type="SUPFAM" id="SSF100950">
    <property type="entry name" value="NagB/RpiA/CoA transferase-like"/>
    <property type="match status" value="1"/>
</dbReference>
<keyword evidence="3" id="KW-0804">Transcription</keyword>
<dbReference type="InterPro" id="IPR037171">
    <property type="entry name" value="NagB/RpiA_transferase-like"/>
</dbReference>
<dbReference type="InterPro" id="IPR014036">
    <property type="entry name" value="DeoR-like_C"/>
</dbReference>
<dbReference type="InterPro" id="IPR036388">
    <property type="entry name" value="WH-like_DNA-bd_sf"/>
</dbReference>
<dbReference type="GO" id="GO:0003700">
    <property type="term" value="F:DNA-binding transcription factor activity"/>
    <property type="evidence" value="ECO:0007669"/>
    <property type="project" value="InterPro"/>
</dbReference>
<dbReference type="SMART" id="SM01134">
    <property type="entry name" value="DeoRC"/>
    <property type="match status" value="1"/>
</dbReference>
<evidence type="ECO:0000313" key="6">
    <source>
        <dbReference type="Proteomes" id="UP000215144"/>
    </source>
</evidence>
<evidence type="ECO:0000256" key="1">
    <source>
        <dbReference type="ARBA" id="ARBA00023015"/>
    </source>
</evidence>
<evidence type="ECO:0000313" key="5">
    <source>
        <dbReference type="EMBL" id="SNV38927.1"/>
    </source>
</evidence>
<dbReference type="KEGG" id="saco:SAME_00888"/>
<protein>
    <submittedName>
        <fullName evidence="5">Sugar metabolism transcriptional regulator</fullName>
    </submittedName>
</protein>
<dbReference type="AlphaFoldDB" id="A0A239WWW8"/>
<evidence type="ECO:0000256" key="2">
    <source>
        <dbReference type="ARBA" id="ARBA00023125"/>
    </source>
</evidence>
<proteinExistence type="predicted"/>
<keyword evidence="1" id="KW-0805">Transcription regulation</keyword>
<dbReference type="Gene3D" id="3.40.50.1360">
    <property type="match status" value="1"/>
</dbReference>
<evidence type="ECO:0000256" key="3">
    <source>
        <dbReference type="ARBA" id="ARBA00023163"/>
    </source>
</evidence>
<dbReference type="Pfam" id="PF00455">
    <property type="entry name" value="DeoRC"/>
    <property type="match status" value="1"/>
</dbReference>
<dbReference type="PANTHER" id="PTHR30363">
    <property type="entry name" value="HTH-TYPE TRANSCRIPTIONAL REGULATOR SRLR-RELATED"/>
    <property type="match status" value="1"/>
</dbReference>
<accession>A0A239WWW8</accession>
<dbReference type="PANTHER" id="PTHR30363:SF56">
    <property type="entry name" value="TRANSCRIPTIONAL REGULATOR, DEOR FAMILY"/>
    <property type="match status" value="1"/>
</dbReference>
<gene>
    <name evidence="5" type="primary">lacR_1</name>
    <name evidence="5" type="ORF">SAMEA4504048_00888</name>
</gene>
<dbReference type="SMART" id="SM00420">
    <property type="entry name" value="HTH_DEOR"/>
    <property type="match status" value="1"/>
</dbReference>
<dbReference type="InterPro" id="IPR001034">
    <property type="entry name" value="DeoR_HTH"/>
</dbReference>
<organism evidence="5 6">
    <name type="scientific">Streptococcus acidominimus</name>
    <dbReference type="NCBI Taxonomy" id="1326"/>
    <lineage>
        <taxon>Bacteria</taxon>
        <taxon>Bacillati</taxon>
        <taxon>Bacillota</taxon>
        <taxon>Bacilli</taxon>
        <taxon>Lactobacillales</taxon>
        <taxon>Streptococcaceae</taxon>
        <taxon>Streptococcus</taxon>
    </lineage>
</organism>
<dbReference type="InterPro" id="IPR036390">
    <property type="entry name" value="WH_DNA-bd_sf"/>
</dbReference>
<keyword evidence="2" id="KW-0238">DNA-binding</keyword>
<dbReference type="Pfam" id="PF08220">
    <property type="entry name" value="HTH_DeoR"/>
    <property type="match status" value="1"/>
</dbReference>
<dbReference type="PROSITE" id="PS51000">
    <property type="entry name" value="HTH_DEOR_2"/>
    <property type="match status" value="1"/>
</dbReference>
<dbReference type="InterPro" id="IPR050313">
    <property type="entry name" value="Carb_Metab_HTH_regulators"/>
</dbReference>
<evidence type="ECO:0000259" key="4">
    <source>
        <dbReference type="PROSITE" id="PS51000"/>
    </source>
</evidence>